<dbReference type="GO" id="GO:0005737">
    <property type="term" value="C:cytoplasm"/>
    <property type="evidence" value="ECO:0007669"/>
    <property type="project" value="TreeGrafter"/>
</dbReference>
<evidence type="ECO:0000256" key="1">
    <source>
        <dbReference type="SAM" id="MobiDB-lite"/>
    </source>
</evidence>
<feature type="region of interest" description="Disordered" evidence="1">
    <location>
        <begin position="406"/>
        <end position="440"/>
    </location>
</feature>
<dbReference type="PANTHER" id="PTHR45945:SF3">
    <property type="entry name" value="REGULATOR OF G-PROTEIN SIGNALING LOCO"/>
    <property type="match status" value="1"/>
</dbReference>
<dbReference type="PROSITE" id="PS50106">
    <property type="entry name" value="PDZ"/>
    <property type="match status" value="1"/>
</dbReference>
<feature type="region of interest" description="Disordered" evidence="1">
    <location>
        <begin position="561"/>
        <end position="589"/>
    </location>
</feature>
<reference evidence="4 5" key="1">
    <citation type="submission" date="2019-07" db="EMBL/GenBank/DDBJ databases">
        <title>Draft genome assembly of a fouling barnacle, Amphibalanus amphitrite (Darwin, 1854): The first reference genome for Thecostraca.</title>
        <authorList>
            <person name="Kim W."/>
        </authorList>
    </citation>
    <scope>NUCLEOTIDE SEQUENCE [LARGE SCALE GENOMIC DNA]</scope>
    <source>
        <strain evidence="4">SNU_AA5</strain>
        <tissue evidence="4">Soma without cirri and trophi</tissue>
    </source>
</reference>
<dbReference type="InterPro" id="IPR046995">
    <property type="entry name" value="RGS10/12/14-like"/>
</dbReference>
<dbReference type="OrthoDB" id="196547at2759"/>
<feature type="region of interest" description="Disordered" evidence="1">
    <location>
        <begin position="107"/>
        <end position="171"/>
    </location>
</feature>
<feature type="compositionally biased region" description="Low complexity" evidence="1">
    <location>
        <begin position="418"/>
        <end position="431"/>
    </location>
</feature>
<dbReference type="Gene3D" id="2.30.29.30">
    <property type="entry name" value="Pleckstrin-homology domain (PH domain)/Phosphotyrosine-binding domain (PTB)"/>
    <property type="match status" value="1"/>
</dbReference>
<dbReference type="Proteomes" id="UP000440578">
    <property type="component" value="Unassembled WGS sequence"/>
</dbReference>
<evidence type="ECO:0000313" key="4">
    <source>
        <dbReference type="EMBL" id="KAF0302022.1"/>
    </source>
</evidence>
<sequence length="629" mass="67240">MSFDRGREMHPTRRRKKRPSYGVRTVEVQRGANGFGFTISGQAPCLLSCIVASSPADAAGLRPGDYLLAVNGQNVAASLHDDVVQLIGSTHSTLRLQIAENYYTDSSEDEACVATRNKHKPAHRARHRHGAPRAGPAGGRSPADSWDDEEPARRVPGPPPPPRDPQGFLQPTAPAVRPVRRARPGPSHVAAAAAAAAGGERLVITEQTVNGLIYPTLQELQRERQQEADPALFRAVVGYLGTIEMPKEKDLAGSRLQAIRNCIRRLRVEKKVHTLVLMSVFPSRVSLSNTHGWALATYPADRITFCGIYADDKRFFGLVTVHRHDDPSDQSQDESSPPPLSSSCHVFMVDPKLAAHGDHAKRARTFGLQCSVAPGGGGGRCQEFPDTAEPILQAILSLYRNRVLPGMADPDMQPASPPHSNTSSNSSNSDSGIGFRDDGHPTERIFVVDVERERLRIHRVGNQGGVMGPPPPPPPAAAARHAERRVPPTLQHSNSCRSSDCSFVRSLEDLRGAGVGGAAGGASSSSGGGGRLAAARLWHGSDTELARMVTGSEARRFVRSLERHPDEVRTDPGGRATPATSAATDEEPMVSTRDCRVAVDGWVGGVVRAAATGPGDAGAARPVSQLCRL</sequence>
<dbReference type="Pfam" id="PF00595">
    <property type="entry name" value="PDZ"/>
    <property type="match status" value="1"/>
</dbReference>
<feature type="region of interest" description="Disordered" evidence="1">
    <location>
        <begin position="1"/>
        <end position="21"/>
    </location>
</feature>
<dbReference type="InterPro" id="IPR001478">
    <property type="entry name" value="PDZ"/>
</dbReference>
<name>A0A6A4WGU2_AMPAM</name>
<feature type="compositionally biased region" description="Basic and acidic residues" evidence="1">
    <location>
        <begin position="1"/>
        <end position="11"/>
    </location>
</feature>
<feature type="region of interest" description="Disordered" evidence="1">
    <location>
        <begin position="461"/>
        <end position="497"/>
    </location>
</feature>
<dbReference type="SMART" id="SM00462">
    <property type="entry name" value="PTB"/>
    <property type="match status" value="1"/>
</dbReference>
<gene>
    <name evidence="4" type="primary">loco_1</name>
    <name evidence="4" type="ORF">FJT64_003005</name>
</gene>
<feature type="domain" description="PDZ" evidence="3">
    <location>
        <begin position="25"/>
        <end position="102"/>
    </location>
</feature>
<dbReference type="Pfam" id="PF00640">
    <property type="entry name" value="PID"/>
    <property type="match status" value="1"/>
</dbReference>
<dbReference type="GO" id="GO:0005096">
    <property type="term" value="F:GTPase activator activity"/>
    <property type="evidence" value="ECO:0007669"/>
    <property type="project" value="InterPro"/>
</dbReference>
<dbReference type="PANTHER" id="PTHR45945">
    <property type="entry name" value="REGULATOR OF G-PROTEIN SIGNALING LOCO"/>
    <property type="match status" value="1"/>
</dbReference>
<organism evidence="4 5">
    <name type="scientific">Amphibalanus amphitrite</name>
    <name type="common">Striped barnacle</name>
    <name type="synonym">Balanus amphitrite</name>
    <dbReference type="NCBI Taxonomy" id="1232801"/>
    <lineage>
        <taxon>Eukaryota</taxon>
        <taxon>Metazoa</taxon>
        <taxon>Ecdysozoa</taxon>
        <taxon>Arthropoda</taxon>
        <taxon>Crustacea</taxon>
        <taxon>Multicrustacea</taxon>
        <taxon>Cirripedia</taxon>
        <taxon>Thoracica</taxon>
        <taxon>Thoracicalcarea</taxon>
        <taxon>Balanomorpha</taxon>
        <taxon>Balanoidea</taxon>
        <taxon>Balanidae</taxon>
        <taxon>Amphibalaninae</taxon>
        <taxon>Amphibalanus</taxon>
    </lineage>
</organism>
<dbReference type="PROSITE" id="PS01179">
    <property type="entry name" value="PID"/>
    <property type="match status" value="1"/>
</dbReference>
<accession>A0A6A4WGU2</accession>
<evidence type="ECO:0000313" key="5">
    <source>
        <dbReference type="Proteomes" id="UP000440578"/>
    </source>
</evidence>
<dbReference type="AlphaFoldDB" id="A0A6A4WGU2"/>
<dbReference type="EMBL" id="VIIS01001102">
    <property type="protein sequence ID" value="KAF0302022.1"/>
    <property type="molecule type" value="Genomic_DNA"/>
</dbReference>
<proteinExistence type="predicted"/>
<dbReference type="SUPFAM" id="SSF50156">
    <property type="entry name" value="PDZ domain-like"/>
    <property type="match status" value="1"/>
</dbReference>
<dbReference type="CDD" id="cd13162">
    <property type="entry name" value="PTB_RGS12"/>
    <property type="match status" value="1"/>
</dbReference>
<evidence type="ECO:0000259" key="3">
    <source>
        <dbReference type="PROSITE" id="PS50106"/>
    </source>
</evidence>
<dbReference type="GO" id="GO:0005634">
    <property type="term" value="C:nucleus"/>
    <property type="evidence" value="ECO:0007669"/>
    <property type="project" value="TreeGrafter"/>
</dbReference>
<feature type="compositionally biased region" description="Basic and acidic residues" evidence="1">
    <location>
        <begin position="561"/>
        <end position="572"/>
    </location>
</feature>
<feature type="compositionally biased region" description="Basic residues" evidence="1">
    <location>
        <begin position="116"/>
        <end position="131"/>
    </location>
</feature>
<dbReference type="GO" id="GO:0008277">
    <property type="term" value="P:regulation of G protein-coupled receptor signaling pathway"/>
    <property type="evidence" value="ECO:0007669"/>
    <property type="project" value="TreeGrafter"/>
</dbReference>
<dbReference type="GO" id="GO:0005886">
    <property type="term" value="C:plasma membrane"/>
    <property type="evidence" value="ECO:0007669"/>
    <property type="project" value="TreeGrafter"/>
</dbReference>
<evidence type="ECO:0000259" key="2">
    <source>
        <dbReference type="PROSITE" id="PS01179"/>
    </source>
</evidence>
<dbReference type="SUPFAM" id="SSF50729">
    <property type="entry name" value="PH domain-like"/>
    <property type="match status" value="1"/>
</dbReference>
<comment type="caution">
    <text evidence="4">The sequence shown here is derived from an EMBL/GenBank/DDBJ whole genome shotgun (WGS) entry which is preliminary data.</text>
</comment>
<dbReference type="SMART" id="SM00228">
    <property type="entry name" value="PDZ"/>
    <property type="match status" value="1"/>
</dbReference>
<feature type="domain" description="PID" evidence="2">
    <location>
        <begin position="237"/>
        <end position="347"/>
    </location>
</feature>
<dbReference type="InterPro" id="IPR036034">
    <property type="entry name" value="PDZ_sf"/>
</dbReference>
<dbReference type="InterPro" id="IPR011993">
    <property type="entry name" value="PH-like_dom_sf"/>
</dbReference>
<dbReference type="InterPro" id="IPR006020">
    <property type="entry name" value="PTB/PI_dom"/>
</dbReference>
<protein>
    <submittedName>
        <fullName evidence="4">Regulator of G-protein signaling loco</fullName>
    </submittedName>
</protein>
<dbReference type="Gene3D" id="2.30.42.10">
    <property type="match status" value="1"/>
</dbReference>
<dbReference type="CDD" id="cd06710">
    <property type="entry name" value="PDZ_RGS12-like"/>
    <property type="match status" value="1"/>
</dbReference>
<keyword evidence="5" id="KW-1185">Reference proteome</keyword>